<dbReference type="Proteomes" id="UP001597295">
    <property type="component" value="Unassembled WGS sequence"/>
</dbReference>
<gene>
    <name evidence="1" type="ORF">ACFSM5_05525</name>
</gene>
<evidence type="ECO:0000313" key="2">
    <source>
        <dbReference type="Proteomes" id="UP001597295"/>
    </source>
</evidence>
<protein>
    <recommendedName>
        <fullName evidence="3">Lipoprotein</fullName>
    </recommendedName>
</protein>
<keyword evidence="2" id="KW-1185">Reference proteome</keyword>
<dbReference type="PROSITE" id="PS51257">
    <property type="entry name" value="PROKAR_LIPOPROTEIN"/>
    <property type="match status" value="1"/>
</dbReference>
<dbReference type="EMBL" id="JBHUIP010000004">
    <property type="protein sequence ID" value="MFD2262340.1"/>
    <property type="molecule type" value="Genomic_DNA"/>
</dbReference>
<organism evidence="1 2">
    <name type="scientific">Lacibacterium aquatile</name>
    <dbReference type="NCBI Taxonomy" id="1168082"/>
    <lineage>
        <taxon>Bacteria</taxon>
        <taxon>Pseudomonadati</taxon>
        <taxon>Pseudomonadota</taxon>
        <taxon>Alphaproteobacteria</taxon>
        <taxon>Rhodospirillales</taxon>
        <taxon>Rhodospirillaceae</taxon>
    </lineage>
</organism>
<evidence type="ECO:0000313" key="1">
    <source>
        <dbReference type="EMBL" id="MFD2262340.1"/>
    </source>
</evidence>
<name>A0ABW5DNL5_9PROT</name>
<comment type="caution">
    <text evidence="1">The sequence shown here is derived from an EMBL/GenBank/DDBJ whole genome shotgun (WGS) entry which is preliminary data.</text>
</comment>
<proteinExistence type="predicted"/>
<reference evidence="2" key="1">
    <citation type="journal article" date="2019" name="Int. J. Syst. Evol. Microbiol.">
        <title>The Global Catalogue of Microorganisms (GCM) 10K type strain sequencing project: providing services to taxonomists for standard genome sequencing and annotation.</title>
        <authorList>
            <consortium name="The Broad Institute Genomics Platform"/>
            <consortium name="The Broad Institute Genome Sequencing Center for Infectious Disease"/>
            <person name="Wu L."/>
            <person name="Ma J."/>
        </authorList>
    </citation>
    <scope>NUCLEOTIDE SEQUENCE [LARGE SCALE GENOMIC DNA]</scope>
    <source>
        <strain evidence="2">CGMCC 1.19062</strain>
    </source>
</reference>
<accession>A0ABW5DNL5</accession>
<evidence type="ECO:0008006" key="3">
    <source>
        <dbReference type="Google" id="ProtNLM"/>
    </source>
</evidence>
<dbReference type="RefSeq" id="WP_379875289.1">
    <property type="nucleotide sequence ID" value="NZ_JBHUIP010000004.1"/>
</dbReference>
<sequence length="318" mass="34071">MRPSLALACAVFMLSGCTSLGGYPDRPEEISDKTSKLRERYFLPNTDVLATYAGKGSDRRAYRDEVVYGQLQAFDLMFSDFVEQLYKEGVITNLSLDIMGIGVGTAGATVTGAAASRVLSAVSAGIAGSQTSINKNLYYERTMPALLASMVAERSKILADIERGLSLSDDKYPLGRALMDIERYYHAGSIPGAITTITEKAGETKAKAETSLNVTRDKAFVAADAQERVKELVAIVKDLPPGEAYTILAAPPTQLDTDTSNMISTVTGTTIGTQQFEQKLKGPANDAAAKRLLTQVLLGIDRSTQNIGPWKAAIQAAK</sequence>